<dbReference type="Gene3D" id="3.30.2130.30">
    <property type="match status" value="1"/>
</dbReference>
<feature type="domain" description="THUMP" evidence="4">
    <location>
        <begin position="47"/>
        <end position="158"/>
    </location>
</feature>
<evidence type="ECO:0000259" key="4">
    <source>
        <dbReference type="PROSITE" id="PS51165"/>
    </source>
</evidence>
<dbReference type="Pfam" id="PF02926">
    <property type="entry name" value="THUMP"/>
    <property type="match status" value="1"/>
</dbReference>
<proteinExistence type="predicted"/>
<dbReference type="Proteomes" id="UP000472580">
    <property type="component" value="Unassembled WGS sequence"/>
</dbReference>
<dbReference type="PROSITE" id="PS51165">
    <property type="entry name" value="THUMP"/>
    <property type="match status" value="1"/>
</dbReference>
<dbReference type="CDD" id="cd11715">
    <property type="entry name" value="THUMP_AdoMetMT"/>
    <property type="match status" value="1"/>
</dbReference>
<dbReference type="PROSITE" id="PS01261">
    <property type="entry name" value="UPF0020"/>
    <property type="match status" value="1"/>
</dbReference>
<dbReference type="InterPro" id="IPR004114">
    <property type="entry name" value="THUMP_dom"/>
</dbReference>
<dbReference type="Pfam" id="PF01170">
    <property type="entry name" value="UPF0020"/>
    <property type="match status" value="1"/>
</dbReference>
<dbReference type="GO" id="GO:0003723">
    <property type="term" value="F:RNA binding"/>
    <property type="evidence" value="ECO:0007669"/>
    <property type="project" value="UniProtKB-UniRule"/>
</dbReference>
<organism evidence="5 6">
    <name type="scientific">Parasutterella muris</name>
    <dbReference type="NCBI Taxonomy" id="2565572"/>
    <lineage>
        <taxon>Bacteria</taxon>
        <taxon>Pseudomonadati</taxon>
        <taxon>Pseudomonadota</taxon>
        <taxon>Betaproteobacteria</taxon>
        <taxon>Burkholderiales</taxon>
        <taxon>Sutterellaceae</taxon>
        <taxon>Parasutterella</taxon>
    </lineage>
</organism>
<keyword evidence="1 5" id="KW-0489">Methyltransferase</keyword>
<evidence type="ECO:0000256" key="2">
    <source>
        <dbReference type="ARBA" id="ARBA00022679"/>
    </source>
</evidence>
<dbReference type="SUPFAM" id="SSF53335">
    <property type="entry name" value="S-adenosyl-L-methionine-dependent methyltransferases"/>
    <property type="match status" value="1"/>
</dbReference>
<dbReference type="AlphaFoldDB" id="A0A6L6YIE1"/>
<evidence type="ECO:0000313" key="5">
    <source>
        <dbReference type="EMBL" id="MVX57525.1"/>
    </source>
</evidence>
<keyword evidence="6" id="KW-1185">Reference proteome</keyword>
<dbReference type="RefSeq" id="WP_160335945.1">
    <property type="nucleotide sequence ID" value="NZ_WSRP01000034.1"/>
</dbReference>
<evidence type="ECO:0000256" key="3">
    <source>
        <dbReference type="PROSITE-ProRule" id="PRU00529"/>
    </source>
</evidence>
<protein>
    <submittedName>
        <fullName evidence="5">Class I SAM-dependent RNA methyltransferase</fullName>
    </submittedName>
</protein>
<dbReference type="InterPro" id="IPR000241">
    <property type="entry name" value="RlmKL-like_Mtase"/>
</dbReference>
<dbReference type="OrthoDB" id="9809404at2"/>
<dbReference type="Gene3D" id="3.40.50.150">
    <property type="entry name" value="Vaccinia Virus protein VP39"/>
    <property type="match status" value="1"/>
</dbReference>
<dbReference type="GO" id="GO:0008990">
    <property type="term" value="F:rRNA (guanine-N2-)-methyltransferase activity"/>
    <property type="evidence" value="ECO:0007669"/>
    <property type="project" value="TreeGrafter"/>
</dbReference>
<dbReference type="InterPro" id="IPR053943">
    <property type="entry name" value="RlmKL-like_Mtase_CS"/>
</dbReference>
<keyword evidence="2 5" id="KW-0808">Transferase</keyword>
<dbReference type="Pfam" id="PF22020">
    <property type="entry name" value="RlmL_1st"/>
    <property type="match status" value="1"/>
</dbReference>
<evidence type="ECO:0000313" key="6">
    <source>
        <dbReference type="Proteomes" id="UP000472580"/>
    </source>
</evidence>
<dbReference type="PROSITE" id="PS00092">
    <property type="entry name" value="N6_MTASE"/>
    <property type="match status" value="1"/>
</dbReference>
<dbReference type="GO" id="GO:0070043">
    <property type="term" value="F:rRNA (guanine-N7-)-methyltransferase activity"/>
    <property type="evidence" value="ECO:0007669"/>
    <property type="project" value="TreeGrafter"/>
</dbReference>
<sequence>MNTLLKPFYAVIPLSLEELFAEELKKLGIEKFRVQKGGCWFGAEMNQMMKVNLWTRYASRILLKLSESPYRSEDDIYRQVKAIKWEQYFKSRNSIKVEVSARHSPLRSLNFATLRVKDAVCDYFTDQDGERPDVDKHNPDIQIYVHLNEKSCIVYLDTSGESLFKRGWREAKGEAPLKENLAAGLLGLAGWEPSIALQDPFCGSGTILIEAATIAANIAPGINRRFGFEKFVGFDSNAWQQMKKEARMAVNWDADVNISGSDISTLIVDRAGKNAELAGLGRWLSEGKLRFSACDAREVLPSSETPGLIVANPPYGEQSNPKSASVASMMKDVADNLKHHFAGWTVWMLTSDRMLPRQMRLSESRKIVFFNGPLECRFFRFNMTAGSNRRKEDTKTQDSVN</sequence>
<keyword evidence="3" id="KW-0694">RNA-binding</keyword>
<comment type="caution">
    <text evidence="5">The sequence shown here is derived from an EMBL/GenBank/DDBJ whole genome shotgun (WGS) entry which is preliminary data.</text>
</comment>
<reference evidence="5 6" key="1">
    <citation type="submission" date="2019-12" db="EMBL/GenBank/DDBJ databases">
        <title>Microbes associate with the intestines of laboratory mice.</title>
        <authorList>
            <person name="Navarre W."/>
            <person name="Wong E."/>
        </authorList>
    </citation>
    <scope>NUCLEOTIDE SEQUENCE [LARGE SCALE GENOMIC DNA]</scope>
    <source>
        <strain evidence="5 6">NM82_D38</strain>
    </source>
</reference>
<evidence type="ECO:0000256" key="1">
    <source>
        <dbReference type="ARBA" id="ARBA00022603"/>
    </source>
</evidence>
<dbReference type="PANTHER" id="PTHR47313">
    <property type="entry name" value="RIBOSOMAL RNA LARGE SUBUNIT METHYLTRANSFERASE K/L"/>
    <property type="match status" value="1"/>
</dbReference>
<accession>A0A6L6YIE1</accession>
<dbReference type="EMBL" id="WSRP01000034">
    <property type="protein sequence ID" value="MVX57525.1"/>
    <property type="molecule type" value="Genomic_DNA"/>
</dbReference>
<dbReference type="InterPro" id="IPR002052">
    <property type="entry name" value="DNA_methylase_N6_adenine_CS"/>
</dbReference>
<dbReference type="InterPro" id="IPR054170">
    <property type="entry name" value="RlmL_1st"/>
</dbReference>
<dbReference type="InterPro" id="IPR029063">
    <property type="entry name" value="SAM-dependent_MTases_sf"/>
</dbReference>
<dbReference type="PANTHER" id="PTHR47313:SF1">
    <property type="entry name" value="RIBOSOMAL RNA LARGE SUBUNIT METHYLTRANSFERASE K_L"/>
    <property type="match status" value="1"/>
</dbReference>
<name>A0A6L6YIE1_9BURK</name>
<gene>
    <name evidence="5" type="ORF">E5987_09995</name>
</gene>
<dbReference type="SMART" id="SM00981">
    <property type="entry name" value="THUMP"/>
    <property type="match status" value="1"/>
</dbReference>